<dbReference type="PROSITE" id="PS50176">
    <property type="entry name" value="ARM_REPEAT"/>
    <property type="match status" value="1"/>
</dbReference>
<dbReference type="SUPFAM" id="SSF48371">
    <property type="entry name" value="ARM repeat"/>
    <property type="match status" value="1"/>
</dbReference>
<protein>
    <recommendedName>
        <fullName evidence="3">U-box domain-containing protein</fullName>
    </recommendedName>
</protein>
<dbReference type="InterPro" id="IPR058678">
    <property type="entry name" value="ARM_PUB"/>
</dbReference>
<dbReference type="InterPro" id="IPR000225">
    <property type="entry name" value="Armadillo"/>
</dbReference>
<proteinExistence type="predicted"/>
<evidence type="ECO:0000256" key="1">
    <source>
        <dbReference type="ARBA" id="ARBA00022786"/>
    </source>
</evidence>
<keyword evidence="1" id="KW-0833">Ubl conjugation pathway</keyword>
<keyword evidence="5" id="KW-1185">Reference proteome</keyword>
<evidence type="ECO:0000313" key="5">
    <source>
        <dbReference type="Proteomes" id="UP000734854"/>
    </source>
</evidence>
<comment type="caution">
    <text evidence="4">The sequence shown here is derived from an EMBL/GenBank/DDBJ whole genome shotgun (WGS) entry which is preliminary data.</text>
</comment>
<dbReference type="AlphaFoldDB" id="A0A8J5H7Q9"/>
<evidence type="ECO:0000259" key="3">
    <source>
        <dbReference type="Pfam" id="PF25598"/>
    </source>
</evidence>
<dbReference type="Proteomes" id="UP000734854">
    <property type="component" value="Unassembled WGS sequence"/>
</dbReference>
<dbReference type="PANTHER" id="PTHR23315:SF64">
    <property type="entry name" value="ARM REPEAT SUPERFAMILY PROTEIN"/>
    <property type="match status" value="1"/>
</dbReference>
<dbReference type="Pfam" id="PF25598">
    <property type="entry name" value="ARM_PUB"/>
    <property type="match status" value="1"/>
</dbReference>
<feature type="repeat" description="ARM" evidence="2">
    <location>
        <begin position="116"/>
        <end position="158"/>
    </location>
</feature>
<accession>A0A8J5H7Q9</accession>
<evidence type="ECO:0000313" key="4">
    <source>
        <dbReference type="EMBL" id="KAG6522845.1"/>
    </source>
</evidence>
<gene>
    <name evidence="4" type="ORF">ZIOFF_020000</name>
</gene>
<dbReference type="PANTHER" id="PTHR23315">
    <property type="entry name" value="U BOX DOMAIN-CONTAINING"/>
    <property type="match status" value="1"/>
</dbReference>
<dbReference type="Gene3D" id="1.25.10.10">
    <property type="entry name" value="Leucine-rich Repeat Variant"/>
    <property type="match status" value="2"/>
</dbReference>
<dbReference type="SMART" id="SM00185">
    <property type="entry name" value="ARM"/>
    <property type="match status" value="4"/>
</dbReference>
<name>A0A8J5H7Q9_ZINOF</name>
<reference evidence="4 5" key="1">
    <citation type="submission" date="2020-08" db="EMBL/GenBank/DDBJ databases">
        <title>Plant Genome Project.</title>
        <authorList>
            <person name="Zhang R.-G."/>
        </authorList>
    </citation>
    <scope>NUCLEOTIDE SEQUENCE [LARGE SCALE GENOMIC DNA]</scope>
    <source>
        <tissue evidence="4">Rhizome</tissue>
    </source>
</reference>
<feature type="domain" description="U-box" evidence="3">
    <location>
        <begin position="75"/>
        <end position="343"/>
    </location>
</feature>
<dbReference type="InterPro" id="IPR011989">
    <property type="entry name" value="ARM-like"/>
</dbReference>
<sequence>MEFIVAGGGSPEFCRRMGRSCSSSTDSGSVFSECRSERSDDLSLPGSPFCVGAASSSDSLRSFLFSSSGCSDDDIRSLVSDLESPYVESQRRAAMELRLLAKPSTTDIRIRIACAGAVTPLVALLSHPDPQLQEHAVTAVLNLSLCDENKAPIAAAGAVPNLVRALVTGTPVARGNAAFALVPLAELADVRASIGLCGAIPPIVDLLQTGDARRKKDAAASSLFKLLVVEGNAAVAAEAGVVPPLLEMMADPELGMVDKAAYVLLRVLASPEGRAATLDEGGVGVLVDMLELGSKRQKEVAMLSLVEICKECEAYRRIVVREGAIPPLVTLSHSCSRRVKEKVGYEFSYAVTSKYDSGAFNGTGDSAVGC</sequence>
<evidence type="ECO:0000256" key="2">
    <source>
        <dbReference type="PROSITE-ProRule" id="PRU00259"/>
    </source>
</evidence>
<dbReference type="InterPro" id="IPR016024">
    <property type="entry name" value="ARM-type_fold"/>
</dbReference>
<organism evidence="4 5">
    <name type="scientific">Zingiber officinale</name>
    <name type="common">Ginger</name>
    <name type="synonym">Amomum zingiber</name>
    <dbReference type="NCBI Taxonomy" id="94328"/>
    <lineage>
        <taxon>Eukaryota</taxon>
        <taxon>Viridiplantae</taxon>
        <taxon>Streptophyta</taxon>
        <taxon>Embryophyta</taxon>
        <taxon>Tracheophyta</taxon>
        <taxon>Spermatophyta</taxon>
        <taxon>Magnoliopsida</taxon>
        <taxon>Liliopsida</taxon>
        <taxon>Zingiberales</taxon>
        <taxon>Zingiberaceae</taxon>
        <taxon>Zingiber</taxon>
    </lineage>
</organism>
<dbReference type="EMBL" id="JACMSC010000005">
    <property type="protein sequence ID" value="KAG6522845.1"/>
    <property type="molecule type" value="Genomic_DNA"/>
</dbReference>